<evidence type="ECO:0008006" key="3">
    <source>
        <dbReference type="Google" id="ProtNLM"/>
    </source>
</evidence>
<comment type="caution">
    <text evidence="1">The sequence shown here is derived from an EMBL/GenBank/DDBJ whole genome shotgun (WGS) entry which is preliminary data.</text>
</comment>
<protein>
    <recommendedName>
        <fullName evidence="3">Transposase</fullName>
    </recommendedName>
</protein>
<name>A0ABU1WYF8_SPHXE</name>
<proteinExistence type="predicted"/>
<evidence type="ECO:0000313" key="1">
    <source>
        <dbReference type="EMBL" id="MDR7154355.1"/>
    </source>
</evidence>
<keyword evidence="2" id="KW-1185">Reference proteome</keyword>
<reference evidence="1 2" key="1">
    <citation type="submission" date="2023-07" db="EMBL/GenBank/DDBJ databases">
        <title>Sorghum-associated microbial communities from plants grown in Nebraska, USA.</title>
        <authorList>
            <person name="Schachtman D."/>
        </authorList>
    </citation>
    <scope>NUCLEOTIDE SEQUENCE [LARGE SCALE GENOMIC DNA]</scope>
    <source>
        <strain evidence="1 2">4256</strain>
    </source>
</reference>
<dbReference type="Proteomes" id="UP001267638">
    <property type="component" value="Unassembled WGS sequence"/>
</dbReference>
<evidence type="ECO:0000313" key="2">
    <source>
        <dbReference type="Proteomes" id="UP001267638"/>
    </source>
</evidence>
<sequence length="76" mass="8830">MRFLIDARMRQLRAWRCRIVADHLDNPQSSAYGPKIRGHGNFLRQLRTRGESRLDRLKGILILSNNRLVLGSQCLT</sequence>
<dbReference type="EMBL" id="JAVDWV010000004">
    <property type="protein sequence ID" value="MDR7154355.1"/>
    <property type="molecule type" value="Genomic_DNA"/>
</dbReference>
<accession>A0ABU1WYF8</accession>
<gene>
    <name evidence="1" type="ORF">J2W40_001167</name>
</gene>
<organism evidence="1 2">
    <name type="scientific">Sphingobium xenophagum</name>
    <dbReference type="NCBI Taxonomy" id="121428"/>
    <lineage>
        <taxon>Bacteria</taxon>
        <taxon>Pseudomonadati</taxon>
        <taxon>Pseudomonadota</taxon>
        <taxon>Alphaproteobacteria</taxon>
        <taxon>Sphingomonadales</taxon>
        <taxon>Sphingomonadaceae</taxon>
        <taxon>Sphingobium</taxon>
    </lineage>
</organism>